<evidence type="ECO:0000256" key="6">
    <source>
        <dbReference type="ARBA" id="ARBA00022884"/>
    </source>
</evidence>
<dbReference type="GO" id="GO:0042781">
    <property type="term" value="F:3'-tRNA processing endoribonuclease activity"/>
    <property type="evidence" value="ECO:0007669"/>
    <property type="project" value="TreeGrafter"/>
</dbReference>
<dbReference type="Proteomes" id="UP000442535">
    <property type="component" value="Unassembled WGS sequence"/>
</dbReference>
<protein>
    <recommendedName>
        <fullName evidence="7 8">Ribonuclease P protein component</fullName>
        <shortName evidence="7">RNase P protein</shortName>
        <shortName evidence="7">RNaseP protein</shortName>
        <ecNumber evidence="7 8">3.1.26.5</ecNumber>
    </recommendedName>
    <alternativeName>
        <fullName evidence="7">Protein C5</fullName>
    </alternativeName>
</protein>
<evidence type="ECO:0000256" key="1">
    <source>
        <dbReference type="ARBA" id="ARBA00002663"/>
    </source>
</evidence>
<dbReference type="EMBL" id="VUMY01000003">
    <property type="protein sequence ID" value="MST49102.1"/>
    <property type="molecule type" value="Genomic_DNA"/>
</dbReference>
<keyword evidence="3 7" id="KW-0540">Nuclease</keyword>
<evidence type="ECO:0000256" key="5">
    <source>
        <dbReference type="ARBA" id="ARBA00022801"/>
    </source>
</evidence>
<evidence type="ECO:0000256" key="4">
    <source>
        <dbReference type="ARBA" id="ARBA00022759"/>
    </source>
</evidence>
<dbReference type="Pfam" id="PF00825">
    <property type="entry name" value="Ribonuclease_P"/>
    <property type="match status" value="1"/>
</dbReference>
<dbReference type="GO" id="GO:0030677">
    <property type="term" value="C:ribonuclease P complex"/>
    <property type="evidence" value="ECO:0007669"/>
    <property type="project" value="TreeGrafter"/>
</dbReference>
<evidence type="ECO:0000256" key="2">
    <source>
        <dbReference type="ARBA" id="ARBA00022694"/>
    </source>
</evidence>
<dbReference type="PANTHER" id="PTHR33992">
    <property type="entry name" value="RIBONUCLEASE P PROTEIN COMPONENT"/>
    <property type="match status" value="1"/>
</dbReference>
<keyword evidence="10" id="KW-1185">Reference proteome</keyword>
<reference evidence="9 10" key="1">
    <citation type="submission" date="2019-08" db="EMBL/GenBank/DDBJ databases">
        <title>In-depth cultivation of the pig gut microbiome towards novel bacterial diversity and tailored functional studies.</title>
        <authorList>
            <person name="Wylensek D."/>
            <person name="Hitch T.C.A."/>
            <person name="Clavel T."/>
        </authorList>
    </citation>
    <scope>NUCLEOTIDE SEQUENCE [LARGE SCALE GENOMIC DNA]</scope>
    <source>
        <strain evidence="9 10">RF-GAM-744-WT-7</strain>
    </source>
</reference>
<dbReference type="InterPro" id="IPR000100">
    <property type="entry name" value="RNase_P"/>
</dbReference>
<dbReference type="InterPro" id="IPR014721">
    <property type="entry name" value="Ribsml_uS5_D2-typ_fold_subgr"/>
</dbReference>
<dbReference type="InterPro" id="IPR020568">
    <property type="entry name" value="Ribosomal_Su5_D2-typ_SF"/>
</dbReference>
<sequence length="120" mass="13843">MLARDNRLVSAADFRLAMRKGVRFTRPNLVAFHVRTEVETPPRIGFIVPKKSVRLATGRNLVKRRLRSAIRERLSLFPSGSLTVFLARGKVDKVSFTDLNLQLATLIERLQNHYQENEER</sequence>
<name>A0A7K0K0T7_9ACTO</name>
<comment type="function">
    <text evidence="1 7">RNaseP catalyzes the removal of the 5'-leader sequence from pre-tRNA to produce the mature 5'-terminus. It can also cleave other RNA substrates such as 4.5S RNA. The protein component plays an auxiliary but essential role in vivo by binding to the 5'-leader sequence and broadening the substrate specificity of the ribozyme.</text>
</comment>
<evidence type="ECO:0000256" key="8">
    <source>
        <dbReference type="NCBIfam" id="TIGR00188"/>
    </source>
</evidence>
<dbReference type="PANTHER" id="PTHR33992:SF1">
    <property type="entry name" value="RIBONUCLEASE P PROTEIN COMPONENT"/>
    <property type="match status" value="1"/>
</dbReference>
<organism evidence="9 10">
    <name type="scientific">Mobiluncus porci</name>
    <dbReference type="NCBI Taxonomy" id="2652278"/>
    <lineage>
        <taxon>Bacteria</taxon>
        <taxon>Bacillati</taxon>
        <taxon>Actinomycetota</taxon>
        <taxon>Actinomycetes</taxon>
        <taxon>Actinomycetales</taxon>
        <taxon>Actinomycetaceae</taxon>
        <taxon>Mobiluncus</taxon>
    </lineage>
</organism>
<comment type="catalytic activity">
    <reaction evidence="7">
        <text>Endonucleolytic cleavage of RNA, removing 5'-extranucleotides from tRNA precursor.</text>
        <dbReference type="EC" id="3.1.26.5"/>
    </reaction>
</comment>
<proteinExistence type="inferred from homology"/>
<keyword evidence="6 7" id="KW-0694">RNA-binding</keyword>
<comment type="caution">
    <text evidence="9">The sequence shown here is derived from an EMBL/GenBank/DDBJ whole genome shotgun (WGS) entry which is preliminary data.</text>
</comment>
<comment type="similarity">
    <text evidence="7">Belongs to the RnpA family.</text>
</comment>
<keyword evidence="4 7" id="KW-0255">Endonuclease</keyword>
<dbReference type="GO" id="GO:0004526">
    <property type="term" value="F:ribonuclease P activity"/>
    <property type="evidence" value="ECO:0007669"/>
    <property type="project" value="UniProtKB-UniRule"/>
</dbReference>
<dbReference type="InterPro" id="IPR020539">
    <property type="entry name" value="RNase_P_CS"/>
</dbReference>
<dbReference type="RefSeq" id="WP_154543439.1">
    <property type="nucleotide sequence ID" value="NZ_JAQYQY010000007.1"/>
</dbReference>
<evidence type="ECO:0000313" key="10">
    <source>
        <dbReference type="Proteomes" id="UP000442535"/>
    </source>
</evidence>
<dbReference type="PROSITE" id="PS00648">
    <property type="entry name" value="RIBONUCLEASE_P"/>
    <property type="match status" value="1"/>
</dbReference>
<keyword evidence="2 7" id="KW-0819">tRNA processing</keyword>
<gene>
    <name evidence="7 9" type="primary">rnpA</name>
    <name evidence="9" type="ORF">FYJ63_02370</name>
</gene>
<comment type="subunit">
    <text evidence="7">Consists of a catalytic RNA component (M1 or rnpB) and a protein subunit.</text>
</comment>
<dbReference type="HAMAP" id="MF_00227">
    <property type="entry name" value="RNase_P"/>
    <property type="match status" value="1"/>
</dbReference>
<accession>A0A7K0K0T7</accession>
<dbReference type="NCBIfam" id="TIGR00188">
    <property type="entry name" value="rnpA"/>
    <property type="match status" value="1"/>
</dbReference>
<evidence type="ECO:0000256" key="7">
    <source>
        <dbReference type="HAMAP-Rule" id="MF_00227"/>
    </source>
</evidence>
<evidence type="ECO:0000256" key="3">
    <source>
        <dbReference type="ARBA" id="ARBA00022722"/>
    </source>
</evidence>
<dbReference type="GO" id="GO:0001682">
    <property type="term" value="P:tRNA 5'-leader removal"/>
    <property type="evidence" value="ECO:0007669"/>
    <property type="project" value="UniProtKB-UniRule"/>
</dbReference>
<dbReference type="AlphaFoldDB" id="A0A7K0K0T7"/>
<evidence type="ECO:0000313" key="9">
    <source>
        <dbReference type="EMBL" id="MST49102.1"/>
    </source>
</evidence>
<dbReference type="EC" id="3.1.26.5" evidence="7 8"/>
<keyword evidence="5 7" id="KW-0378">Hydrolase</keyword>
<dbReference type="Gene3D" id="3.30.230.10">
    <property type="match status" value="1"/>
</dbReference>
<dbReference type="SUPFAM" id="SSF54211">
    <property type="entry name" value="Ribosomal protein S5 domain 2-like"/>
    <property type="match status" value="1"/>
</dbReference>
<dbReference type="GO" id="GO:0000049">
    <property type="term" value="F:tRNA binding"/>
    <property type="evidence" value="ECO:0007669"/>
    <property type="project" value="UniProtKB-UniRule"/>
</dbReference>